<reference evidence="3" key="1">
    <citation type="submission" date="2023-03" db="EMBL/GenBank/DDBJ databases">
        <authorList>
            <person name="Steffen K."/>
            <person name="Cardenas P."/>
        </authorList>
    </citation>
    <scope>NUCLEOTIDE SEQUENCE</scope>
</reference>
<proteinExistence type="inferred from homology"/>
<evidence type="ECO:0000259" key="2">
    <source>
        <dbReference type="SMART" id="SM01017"/>
    </source>
</evidence>
<name>A0AA35RAM5_GEOBA</name>
<comment type="caution">
    <text evidence="3">The sequence shown here is derived from an EMBL/GenBank/DDBJ whole genome shotgun (WGS) entry which is preliminary data.</text>
</comment>
<feature type="domain" description="Arrestin C-terminal-like" evidence="2">
    <location>
        <begin position="425"/>
        <end position="554"/>
    </location>
</feature>
<dbReference type="Proteomes" id="UP001174909">
    <property type="component" value="Unassembled WGS sequence"/>
</dbReference>
<dbReference type="GO" id="GO:0070086">
    <property type="term" value="P:ubiquitin-dependent endocytosis"/>
    <property type="evidence" value="ECO:0007669"/>
    <property type="project" value="TreeGrafter"/>
</dbReference>
<evidence type="ECO:0000256" key="1">
    <source>
        <dbReference type="ARBA" id="ARBA00005298"/>
    </source>
</evidence>
<dbReference type="GO" id="GO:0005886">
    <property type="term" value="C:plasma membrane"/>
    <property type="evidence" value="ECO:0007669"/>
    <property type="project" value="TreeGrafter"/>
</dbReference>
<sequence length="555" mass="60473">MVKQFKIIVEPPRSPRGYLTGTTMSGHLLVETQEQKNYKHIDVSFVGVGLVEQSGPSGTASRGKEEYVRKTVTVWQGDEGTVLSAGVRKFPFSFTIPETCPPSLELGSWFKDGYTAKIKYLLVGHIAARGVLKQNHTTETMVTVVQELQAESKPVRHTTRSQQGLLSFASKRSEVLTAELPRSTFAVGERIPIRVQLENCRRIRTIDTETVLEKTVALKTGGTVFEKPSLTVVKAVSAISAGTWSLEVPAVPRKQVTVQATALSVTYEVKERRWYRSTKGKSYRLIEVALSGSGKVKWTEGYGEESETHRSTDDYVNQSVTLWGEELKNELGNGTLLAGRHEFPFAFSIPGSCPPSWEAGLGASSGADAWVRYVLTGRITTRGALKADHTTEQRVRIAREVRVAPTASEPVRHEVQGSECCLCCVSGPVVLAAELPSSSFTVGERVQLSTEVENGSSRDLIPEAVLVKLVKLKAGGNVKKVTETVVKETGNLIRGGSTVGWCPEMPGLPDSGHATMETPGGMIAVAYEVRVRVGLWLGQRLEVIFPVLIGTTRPP</sequence>
<keyword evidence="4" id="KW-1185">Reference proteome</keyword>
<dbReference type="InterPro" id="IPR050357">
    <property type="entry name" value="Arrestin_domain-protein"/>
</dbReference>
<accession>A0AA35RAM5</accession>
<organism evidence="3 4">
    <name type="scientific">Geodia barretti</name>
    <name type="common">Barrett's horny sponge</name>
    <dbReference type="NCBI Taxonomy" id="519541"/>
    <lineage>
        <taxon>Eukaryota</taxon>
        <taxon>Metazoa</taxon>
        <taxon>Porifera</taxon>
        <taxon>Demospongiae</taxon>
        <taxon>Heteroscleromorpha</taxon>
        <taxon>Tetractinellida</taxon>
        <taxon>Astrophorina</taxon>
        <taxon>Geodiidae</taxon>
        <taxon>Geodia</taxon>
    </lineage>
</organism>
<gene>
    <name evidence="3" type="ORF">GBAR_LOCUS5122</name>
</gene>
<dbReference type="InterPro" id="IPR011021">
    <property type="entry name" value="Arrestin-like_N"/>
</dbReference>
<dbReference type="Gene3D" id="2.60.40.640">
    <property type="match status" value="4"/>
</dbReference>
<feature type="domain" description="Arrestin C-terminal-like" evidence="2">
    <location>
        <begin position="170"/>
        <end position="355"/>
    </location>
</feature>
<dbReference type="GO" id="GO:0030674">
    <property type="term" value="F:protein-macromolecule adaptor activity"/>
    <property type="evidence" value="ECO:0007669"/>
    <property type="project" value="TreeGrafter"/>
</dbReference>
<dbReference type="GO" id="GO:0005829">
    <property type="term" value="C:cytosol"/>
    <property type="evidence" value="ECO:0007669"/>
    <property type="project" value="TreeGrafter"/>
</dbReference>
<evidence type="ECO:0000313" key="4">
    <source>
        <dbReference type="Proteomes" id="UP001174909"/>
    </source>
</evidence>
<dbReference type="InterPro" id="IPR014752">
    <property type="entry name" value="Arrestin-like_C"/>
</dbReference>
<dbReference type="SMART" id="SM01017">
    <property type="entry name" value="Arrestin_C"/>
    <property type="match status" value="2"/>
</dbReference>
<dbReference type="PANTHER" id="PTHR11188:SF17">
    <property type="entry name" value="FI21816P1"/>
    <property type="match status" value="1"/>
</dbReference>
<dbReference type="Pfam" id="PF02752">
    <property type="entry name" value="Arrestin_C"/>
    <property type="match status" value="1"/>
</dbReference>
<dbReference type="InterPro" id="IPR014756">
    <property type="entry name" value="Ig_E-set"/>
</dbReference>
<dbReference type="GO" id="GO:0031625">
    <property type="term" value="F:ubiquitin protein ligase binding"/>
    <property type="evidence" value="ECO:0007669"/>
    <property type="project" value="TreeGrafter"/>
</dbReference>
<dbReference type="PANTHER" id="PTHR11188">
    <property type="entry name" value="ARRESTIN DOMAIN CONTAINING PROTEIN"/>
    <property type="match status" value="1"/>
</dbReference>
<dbReference type="AlphaFoldDB" id="A0AA35RAM5"/>
<dbReference type="InterPro" id="IPR011022">
    <property type="entry name" value="Arrestin_C-like"/>
</dbReference>
<dbReference type="EMBL" id="CASHTH010000760">
    <property type="protein sequence ID" value="CAI8007263.1"/>
    <property type="molecule type" value="Genomic_DNA"/>
</dbReference>
<evidence type="ECO:0000313" key="3">
    <source>
        <dbReference type="EMBL" id="CAI8007263.1"/>
    </source>
</evidence>
<protein>
    <submittedName>
        <fullName evidence="3">Arrestin domain-containing protein 3</fullName>
    </submittedName>
</protein>
<comment type="similarity">
    <text evidence="1">Belongs to the arrestin family.</text>
</comment>
<dbReference type="SUPFAM" id="SSF81296">
    <property type="entry name" value="E set domains"/>
    <property type="match status" value="2"/>
</dbReference>
<dbReference type="Pfam" id="PF00339">
    <property type="entry name" value="Arrestin_N"/>
    <property type="match status" value="2"/>
</dbReference>